<feature type="signal peptide" evidence="1">
    <location>
        <begin position="1"/>
        <end position="26"/>
    </location>
</feature>
<dbReference type="Pfam" id="PF17173">
    <property type="entry name" value="DUF5129"/>
    <property type="match status" value="1"/>
</dbReference>
<evidence type="ECO:0000256" key="1">
    <source>
        <dbReference type="SAM" id="SignalP"/>
    </source>
</evidence>
<name>A0ABY7UAE2_9CORY</name>
<evidence type="ECO:0000313" key="4">
    <source>
        <dbReference type="Proteomes" id="UP001220064"/>
    </source>
</evidence>
<evidence type="ECO:0000313" key="3">
    <source>
        <dbReference type="EMBL" id="WCZ33356.1"/>
    </source>
</evidence>
<organism evidence="3 4">
    <name type="scientific">Corynebacterium massiliense DSM 45435</name>
    <dbReference type="NCBI Taxonomy" id="1121364"/>
    <lineage>
        <taxon>Bacteria</taxon>
        <taxon>Bacillati</taxon>
        <taxon>Actinomycetota</taxon>
        <taxon>Actinomycetes</taxon>
        <taxon>Mycobacteriales</taxon>
        <taxon>Corynebacteriaceae</taxon>
        <taxon>Corynebacterium</taxon>
    </lineage>
</organism>
<feature type="domain" description="DUF5129" evidence="2">
    <location>
        <begin position="59"/>
        <end position="351"/>
    </location>
</feature>
<dbReference type="InterPro" id="IPR033435">
    <property type="entry name" value="DUF5129"/>
</dbReference>
<dbReference type="Gene3D" id="3.10.310.50">
    <property type="match status" value="1"/>
</dbReference>
<gene>
    <name evidence="3" type="ORF">CMASS_09725</name>
</gene>
<evidence type="ECO:0000259" key="2">
    <source>
        <dbReference type="Pfam" id="PF17173"/>
    </source>
</evidence>
<proteinExistence type="predicted"/>
<protein>
    <recommendedName>
        <fullName evidence="2">DUF5129 domain-containing protein</fullName>
    </recommendedName>
</protein>
<dbReference type="RefSeq" id="WP_027018771.1">
    <property type="nucleotide sequence ID" value="NZ_ATVG01000011.1"/>
</dbReference>
<keyword evidence="1" id="KW-0732">Signal</keyword>
<keyword evidence="4" id="KW-1185">Reference proteome</keyword>
<dbReference type="EMBL" id="CP063189">
    <property type="protein sequence ID" value="WCZ33356.1"/>
    <property type="molecule type" value="Genomic_DNA"/>
</dbReference>
<sequence length="487" mass="52162">MNRPASRLLPLSLTAISLLTATLVVTAPGLTTYAHATAPLDTAAGASENIDAHTSDVEVVDGAHILSDSDKKMLDERTTGIDFPDSVQRVVYLTFADNDENLNDTVRYFGEDERRDLLDADQKKFAPGTVIVAVGLDPKKMGVYAGDDVAADLDLQDDARLAGITDEMRDPLREKNWALGLLRGAQGAADTEVRSESSEWPGILATGGVLAGGGIACGIGLRSRRKKKAAQAREDYDYILAHHGDIATRLDAIDVRAHSLSSPLADDEFRRQWDDIKAAFLKAQSALDKTGELDRSSTDKEFRAHASALADARAAVEEAVNAEANVEELASLEHGDATARRRALTDLHRDIADARAEAQPREEERLVDIDKRVLALRDGHGDGTDSLTSPDFMDTYTGILTDYHAVIEAVRESMYSDKTVERGDHTAPTLGSSSWHPGMGIYYVPFSVVNNWHSSDVAAASSSNSSSGVTTGYSAGGFAGAGGSSSF</sequence>
<reference evidence="3 4" key="1">
    <citation type="submission" date="2020-10" db="EMBL/GenBank/DDBJ databases">
        <title>Complete genome sequence of Corynebacterium massiliense DSM 45435, type strain of Corynebacterium massiliense.</title>
        <authorList>
            <person name="Busche T."/>
            <person name="Kalinowski J."/>
            <person name="Ruckert C."/>
        </authorList>
    </citation>
    <scope>NUCLEOTIDE SEQUENCE [LARGE SCALE GENOMIC DNA]</scope>
    <source>
        <strain evidence="3 4">DSM 45435</strain>
    </source>
</reference>
<feature type="chain" id="PRO_5045307785" description="DUF5129 domain-containing protein" evidence="1">
    <location>
        <begin position="27"/>
        <end position="487"/>
    </location>
</feature>
<dbReference type="Proteomes" id="UP001220064">
    <property type="component" value="Chromosome"/>
</dbReference>
<accession>A0ABY7UAE2</accession>